<feature type="transmembrane region" description="Helical" evidence="1">
    <location>
        <begin position="297"/>
        <end position="321"/>
    </location>
</feature>
<name>A0A8T4H6T1_9SPHI</name>
<feature type="transmembrane region" description="Helical" evidence="1">
    <location>
        <begin position="167"/>
        <end position="189"/>
    </location>
</feature>
<accession>A0A8T4H6T1</accession>
<dbReference type="RefSeq" id="WP_353545976.1">
    <property type="nucleotide sequence ID" value="NZ_JAGKSB010000002.1"/>
</dbReference>
<feature type="transmembrane region" description="Helical" evidence="1">
    <location>
        <begin position="116"/>
        <end position="135"/>
    </location>
</feature>
<dbReference type="AlphaFoldDB" id="A0A8T4H6T1"/>
<proteinExistence type="predicted"/>
<dbReference type="InterPro" id="IPR025367">
    <property type="entry name" value="DUF4271"/>
</dbReference>
<keyword evidence="1" id="KW-0472">Membrane</keyword>
<protein>
    <submittedName>
        <fullName evidence="2">DUF4271 domain-containing protein</fullName>
    </submittedName>
</protein>
<feature type="transmembrane region" description="Helical" evidence="1">
    <location>
        <begin position="266"/>
        <end position="285"/>
    </location>
</feature>
<keyword evidence="1" id="KW-1133">Transmembrane helix</keyword>
<keyword evidence="3" id="KW-1185">Reference proteome</keyword>
<evidence type="ECO:0000313" key="2">
    <source>
        <dbReference type="EMBL" id="MBP3942494.1"/>
    </source>
</evidence>
<organism evidence="2 3">
    <name type="scientific">Rhinopithecimicrobium faecis</name>
    <dbReference type="NCBI Taxonomy" id="2820698"/>
    <lineage>
        <taxon>Bacteria</taxon>
        <taxon>Pseudomonadati</taxon>
        <taxon>Bacteroidota</taxon>
        <taxon>Sphingobacteriia</taxon>
        <taxon>Sphingobacteriales</taxon>
        <taxon>Sphingobacteriaceae</taxon>
        <taxon>Rhinopithecimicrobium</taxon>
    </lineage>
</organism>
<evidence type="ECO:0000313" key="3">
    <source>
        <dbReference type="Proteomes" id="UP000679691"/>
    </source>
</evidence>
<gene>
    <name evidence="2" type="ORF">J5U18_02755</name>
</gene>
<evidence type="ECO:0000256" key="1">
    <source>
        <dbReference type="SAM" id="Phobius"/>
    </source>
</evidence>
<comment type="caution">
    <text evidence="2">The sequence shown here is derived from an EMBL/GenBank/DDBJ whole genome shotgun (WGS) entry which is preliminary data.</text>
</comment>
<dbReference type="EMBL" id="JAGKSB010000002">
    <property type="protein sequence ID" value="MBP3942494.1"/>
    <property type="molecule type" value="Genomic_DNA"/>
</dbReference>
<dbReference type="Proteomes" id="UP000679691">
    <property type="component" value="Unassembled WGS sequence"/>
</dbReference>
<feature type="transmembrane region" description="Helical" evidence="1">
    <location>
        <begin position="201"/>
        <end position="226"/>
    </location>
</feature>
<dbReference type="Pfam" id="PF14093">
    <property type="entry name" value="DUF4271"/>
    <property type="match status" value="1"/>
</dbReference>
<feature type="transmembrane region" description="Helical" evidence="1">
    <location>
        <begin position="238"/>
        <end position="260"/>
    </location>
</feature>
<reference evidence="2" key="1">
    <citation type="submission" date="2021-03" db="EMBL/GenBank/DDBJ databases">
        <authorList>
            <person name="Lu T."/>
            <person name="Wang Q."/>
            <person name="Han X."/>
        </authorList>
    </citation>
    <scope>NUCLEOTIDE SEQUENCE</scope>
    <source>
        <strain evidence="2">WQ 2009</strain>
    </source>
</reference>
<sequence length="322" mass="37909">MPFYSRLIQVFLLLFLGFMPYLNAQERPLPATFTGDSLIQVDSVALLQAQQEALAESRRYIFPDPNRPNQLIAEIRDSLIVSDGNFMRWVHFVNSLEKKQEKQRFVGYPKEYRESWLIFSVLSLILTLAIIRYFFAADFQLILQAYFNDRLLVQVSKEDTILTSWSFILLYIVFSFSLGLFICLFYGYIRQELHYLEIALYLKVSLAVGFLFALKIGFIRFIAFVFEIQKLVREYVTILYLVYFNSLLILIPAILLISLFAVNQTYYIYLIAIVLIVLLFLFRFLKAGYNLFGHYKFSIFYLILYLCCLEIAPILILVRLLR</sequence>
<keyword evidence="1" id="KW-0812">Transmembrane</keyword>